<evidence type="ECO:0000313" key="6">
    <source>
        <dbReference type="EMBL" id="MCU6716019.1"/>
    </source>
</evidence>
<evidence type="ECO:0000256" key="1">
    <source>
        <dbReference type="ARBA" id="ARBA00006767"/>
    </source>
</evidence>
<evidence type="ECO:0000256" key="3">
    <source>
        <dbReference type="ARBA" id="ARBA00023274"/>
    </source>
</evidence>
<evidence type="ECO:0000313" key="8">
    <source>
        <dbReference type="Proteomes" id="UP001209666"/>
    </source>
</evidence>
<dbReference type="PROSITE" id="PS50126">
    <property type="entry name" value="S1"/>
    <property type="match status" value="3"/>
</dbReference>
<dbReference type="AlphaFoldDB" id="A0AAW4WJ02"/>
<dbReference type="CDD" id="cd05687">
    <property type="entry name" value="S1_RPS1_repeat_ec1_hs1"/>
    <property type="match status" value="1"/>
</dbReference>
<dbReference type="GO" id="GO:0022627">
    <property type="term" value="C:cytosolic small ribosomal subunit"/>
    <property type="evidence" value="ECO:0007669"/>
    <property type="project" value="TreeGrafter"/>
</dbReference>
<dbReference type="SMART" id="SM00316">
    <property type="entry name" value="S1"/>
    <property type="match status" value="3"/>
</dbReference>
<dbReference type="InterPro" id="IPR050437">
    <property type="entry name" value="Ribos_protein_bS1-like"/>
</dbReference>
<dbReference type="InterPro" id="IPR003029">
    <property type="entry name" value="S1_domain"/>
</dbReference>
<evidence type="ECO:0000259" key="4">
    <source>
        <dbReference type="PROSITE" id="PS50126"/>
    </source>
</evidence>
<accession>A0AAW4WJ02</accession>
<dbReference type="EMBL" id="JAJEQW010000009">
    <property type="protein sequence ID" value="MCC2242412.1"/>
    <property type="molecule type" value="Genomic_DNA"/>
</dbReference>
<dbReference type="Proteomes" id="UP001209666">
    <property type="component" value="Unassembled WGS sequence"/>
</dbReference>
<comment type="caution">
    <text evidence="5">The sequence shown here is derived from an EMBL/GenBank/DDBJ whole genome shotgun (WGS) entry which is preliminary data.</text>
</comment>
<reference evidence="5" key="2">
    <citation type="submission" date="2021-10" db="EMBL/GenBank/DDBJ databases">
        <title>Anaerobic single-cell dispensing facilitates the cultivation of human gut bacteria.</title>
        <authorList>
            <person name="Afrizal A."/>
        </authorList>
    </citation>
    <scope>NUCLEOTIDE SEQUENCE</scope>
    <source>
        <strain evidence="5">CLA-AA-H204</strain>
    </source>
</reference>
<dbReference type="InterPro" id="IPR012340">
    <property type="entry name" value="NA-bd_OB-fold"/>
</dbReference>
<reference evidence="6 8" key="1">
    <citation type="journal article" date="2021" name="ISME Commun">
        <title>Automated analysis of genomic sequences facilitates high-throughput and comprehensive description of bacteria.</title>
        <authorList>
            <person name="Hitch T.C.A."/>
        </authorList>
    </citation>
    <scope>NUCLEOTIDE SEQUENCE [LARGE SCALE GENOMIC DNA]</scope>
    <source>
        <strain evidence="6 8">Sanger_19</strain>
    </source>
</reference>
<dbReference type="InterPro" id="IPR035104">
    <property type="entry name" value="Ribosomal_protein_S1-like"/>
</dbReference>
<dbReference type="PANTHER" id="PTHR10724">
    <property type="entry name" value="30S RIBOSOMAL PROTEIN S1"/>
    <property type="match status" value="1"/>
</dbReference>
<sequence>MSENEAKETMQDFEAELEASFRKINEGDILTGTVISVDEDAITLDLKYYAPGIIKADEVSNDPSFVIDEHIHPGDVLEATVIRRDDGEGNILLSMKEANEVLAWDKLKELLENETIVTVKVSEAVKAGVVAYLYGIRGFIPASQITTAYVEDTESYVGKELEVRVITVDEEDDRLVLSGKSVALEKEAEERNHKIAMLVPGSIVEGTVESLMPYGAFINLGDGLTGLVHISQICERRINKPSEVLKEGQHVKAKLLNTNDGKISLSMRALEEEMVDTSVEEKEDLSAYTSDESASTSLGALLKGLKL</sequence>
<evidence type="ECO:0000256" key="2">
    <source>
        <dbReference type="ARBA" id="ARBA00022980"/>
    </source>
</evidence>
<dbReference type="Proteomes" id="UP001198893">
    <property type="component" value="Unassembled WGS sequence"/>
</dbReference>
<dbReference type="CDD" id="cd04465">
    <property type="entry name" value="S1_RPS1_repeat_ec2_hs2"/>
    <property type="match status" value="1"/>
</dbReference>
<dbReference type="GO" id="GO:0006412">
    <property type="term" value="P:translation"/>
    <property type="evidence" value="ECO:0007669"/>
    <property type="project" value="TreeGrafter"/>
</dbReference>
<dbReference type="PANTHER" id="PTHR10724:SF7">
    <property type="entry name" value="SMALL RIBOSOMAL SUBUNIT PROTEIN BS1C"/>
    <property type="match status" value="1"/>
</dbReference>
<dbReference type="EMBL" id="JAOQKI010000002">
    <property type="protein sequence ID" value="MCU6716019.1"/>
    <property type="molecule type" value="Genomic_DNA"/>
</dbReference>
<feature type="domain" description="S1 motif" evidence="4">
    <location>
        <begin position="201"/>
        <end position="268"/>
    </location>
</feature>
<dbReference type="SUPFAM" id="SSF50249">
    <property type="entry name" value="Nucleic acid-binding proteins"/>
    <property type="match status" value="3"/>
</dbReference>
<organism evidence="5 7">
    <name type="scientific">Roseburia amylophila</name>
    <dbReference type="NCBI Taxonomy" id="2981794"/>
    <lineage>
        <taxon>Bacteria</taxon>
        <taxon>Bacillati</taxon>
        <taxon>Bacillota</taxon>
        <taxon>Clostridia</taxon>
        <taxon>Lachnospirales</taxon>
        <taxon>Lachnospiraceae</taxon>
        <taxon>Roseburia</taxon>
    </lineage>
</organism>
<keyword evidence="3" id="KW-0687">Ribonucleoprotein</keyword>
<dbReference type="PRINTS" id="PR00681">
    <property type="entry name" value="RIBOSOMALS1"/>
</dbReference>
<feature type="domain" description="S1 motif" evidence="4">
    <location>
        <begin position="114"/>
        <end position="180"/>
    </location>
</feature>
<feature type="domain" description="S1 motif" evidence="4">
    <location>
        <begin position="27"/>
        <end position="96"/>
    </location>
</feature>
<dbReference type="FunFam" id="2.40.50.140:FF:000051">
    <property type="entry name" value="RNA-binding transcriptional accessory protein"/>
    <property type="match status" value="1"/>
</dbReference>
<protein>
    <submittedName>
        <fullName evidence="5">S1 RNA-binding domain-containing protein</fullName>
    </submittedName>
</protein>
<dbReference type="RefSeq" id="WP_117697476.1">
    <property type="nucleotide sequence ID" value="NZ_JAJEQW010000009.1"/>
</dbReference>
<name>A0AAW4WJ02_9FIRM</name>
<proteinExistence type="inferred from homology"/>
<evidence type="ECO:0000313" key="5">
    <source>
        <dbReference type="EMBL" id="MCC2242412.1"/>
    </source>
</evidence>
<dbReference type="Pfam" id="PF00575">
    <property type="entry name" value="S1"/>
    <property type="match status" value="3"/>
</dbReference>
<dbReference type="GO" id="GO:0003729">
    <property type="term" value="F:mRNA binding"/>
    <property type="evidence" value="ECO:0007669"/>
    <property type="project" value="UniProtKB-ARBA"/>
</dbReference>
<reference evidence="6" key="3">
    <citation type="submission" date="2022-09" db="EMBL/GenBank/DDBJ databases">
        <authorList>
            <person name="Hitch T.C.A."/>
        </authorList>
    </citation>
    <scope>NUCLEOTIDE SEQUENCE</scope>
    <source>
        <strain evidence="6">Sanger_19</strain>
    </source>
</reference>
<evidence type="ECO:0000313" key="7">
    <source>
        <dbReference type="Proteomes" id="UP001198893"/>
    </source>
</evidence>
<dbReference type="Gene3D" id="2.40.50.140">
    <property type="entry name" value="Nucleic acid-binding proteins"/>
    <property type="match status" value="3"/>
</dbReference>
<comment type="similarity">
    <text evidence="1">Belongs to the bacterial ribosomal protein bS1 family.</text>
</comment>
<dbReference type="GO" id="GO:0003735">
    <property type="term" value="F:structural constituent of ribosome"/>
    <property type="evidence" value="ECO:0007669"/>
    <property type="project" value="TreeGrafter"/>
</dbReference>
<keyword evidence="8" id="KW-1185">Reference proteome</keyword>
<keyword evidence="2" id="KW-0689">Ribosomal protein</keyword>
<gene>
    <name evidence="5" type="ORF">LKD47_08905</name>
    <name evidence="6" type="ORF">OCV43_01855</name>
</gene>